<dbReference type="Pfam" id="PF12833">
    <property type="entry name" value="HTH_18"/>
    <property type="match status" value="1"/>
</dbReference>
<dbReference type="InterPro" id="IPR009057">
    <property type="entry name" value="Homeodomain-like_sf"/>
</dbReference>
<dbReference type="AlphaFoldDB" id="A0AAP8MDW4"/>
<dbReference type="GO" id="GO:0003700">
    <property type="term" value="F:DNA-binding transcription factor activity"/>
    <property type="evidence" value="ECO:0007669"/>
    <property type="project" value="InterPro"/>
</dbReference>
<evidence type="ECO:0000256" key="2">
    <source>
        <dbReference type="ARBA" id="ARBA00023125"/>
    </source>
</evidence>
<evidence type="ECO:0000256" key="1">
    <source>
        <dbReference type="ARBA" id="ARBA00023015"/>
    </source>
</evidence>
<dbReference type="Gene3D" id="1.10.10.60">
    <property type="entry name" value="Homeodomain-like"/>
    <property type="match status" value="1"/>
</dbReference>
<dbReference type="GO" id="GO:0000976">
    <property type="term" value="F:transcription cis-regulatory region binding"/>
    <property type="evidence" value="ECO:0007669"/>
    <property type="project" value="TreeGrafter"/>
</dbReference>
<feature type="domain" description="HTH araC/xylS-type" evidence="4">
    <location>
        <begin position="239"/>
        <end position="337"/>
    </location>
</feature>
<evidence type="ECO:0000313" key="5">
    <source>
        <dbReference type="EMBL" id="PLW86035.1"/>
    </source>
</evidence>
<evidence type="ECO:0000259" key="4">
    <source>
        <dbReference type="PROSITE" id="PS01124"/>
    </source>
</evidence>
<evidence type="ECO:0000313" key="6">
    <source>
        <dbReference type="Proteomes" id="UP000235162"/>
    </source>
</evidence>
<keyword evidence="6" id="KW-1185">Reference proteome</keyword>
<dbReference type="Pfam" id="PF12625">
    <property type="entry name" value="Arabinose_bd"/>
    <property type="match status" value="1"/>
</dbReference>
<dbReference type="SMART" id="SM00342">
    <property type="entry name" value="HTH_ARAC"/>
    <property type="match status" value="1"/>
</dbReference>
<dbReference type="SUPFAM" id="SSF46689">
    <property type="entry name" value="Homeodomain-like"/>
    <property type="match status" value="1"/>
</dbReference>
<dbReference type="InterPro" id="IPR020449">
    <property type="entry name" value="Tscrpt_reg_AraC-type_HTH"/>
</dbReference>
<reference evidence="5 6" key="1">
    <citation type="submission" date="2018-01" db="EMBL/GenBank/DDBJ databases">
        <title>The draft genome sequence of Halioglobus japonicus S1-36.</title>
        <authorList>
            <person name="Du Z.-J."/>
            <person name="Shi M.-J."/>
        </authorList>
    </citation>
    <scope>NUCLEOTIDE SEQUENCE [LARGE SCALE GENOMIC DNA]</scope>
    <source>
        <strain evidence="5 6">S1-36</strain>
    </source>
</reference>
<accession>A0AAP8MDW4</accession>
<dbReference type="KEGG" id="hja:BST95_07120"/>
<dbReference type="PANTHER" id="PTHR47894">
    <property type="entry name" value="HTH-TYPE TRANSCRIPTIONAL REGULATOR GADX"/>
    <property type="match status" value="1"/>
</dbReference>
<gene>
    <name evidence="5" type="ORF">C0029_06165</name>
</gene>
<dbReference type="GO" id="GO:0005829">
    <property type="term" value="C:cytosol"/>
    <property type="evidence" value="ECO:0007669"/>
    <property type="project" value="TreeGrafter"/>
</dbReference>
<evidence type="ECO:0000256" key="3">
    <source>
        <dbReference type="ARBA" id="ARBA00023163"/>
    </source>
</evidence>
<name>A0AAP8MDW4_9GAMM</name>
<dbReference type="InterPro" id="IPR032687">
    <property type="entry name" value="AraC-type_N"/>
</dbReference>
<dbReference type="Proteomes" id="UP000235162">
    <property type="component" value="Unassembled WGS sequence"/>
</dbReference>
<protein>
    <submittedName>
        <fullName evidence="5">AraC family transcriptional regulator</fullName>
    </submittedName>
</protein>
<dbReference type="RefSeq" id="WP_084198689.1">
    <property type="nucleotide sequence ID" value="NZ_BMYL01000002.1"/>
</dbReference>
<dbReference type="InterPro" id="IPR018060">
    <property type="entry name" value="HTH_AraC"/>
</dbReference>
<comment type="caution">
    <text evidence="5">The sequence shown here is derived from an EMBL/GenBank/DDBJ whole genome shotgun (WGS) entry which is preliminary data.</text>
</comment>
<organism evidence="5 6">
    <name type="scientific">Halioglobus japonicus</name>
    <dbReference type="NCBI Taxonomy" id="930805"/>
    <lineage>
        <taxon>Bacteria</taxon>
        <taxon>Pseudomonadati</taxon>
        <taxon>Pseudomonadota</taxon>
        <taxon>Gammaproteobacteria</taxon>
        <taxon>Cellvibrionales</taxon>
        <taxon>Halieaceae</taxon>
        <taxon>Halioglobus</taxon>
    </lineage>
</organism>
<dbReference type="PROSITE" id="PS01124">
    <property type="entry name" value="HTH_ARAC_FAMILY_2"/>
    <property type="match status" value="1"/>
</dbReference>
<dbReference type="PRINTS" id="PR00032">
    <property type="entry name" value="HTHARAC"/>
</dbReference>
<dbReference type="EMBL" id="PKUR01000002">
    <property type="protein sequence ID" value="PLW86035.1"/>
    <property type="molecule type" value="Genomic_DNA"/>
</dbReference>
<dbReference type="PANTHER" id="PTHR47894:SF1">
    <property type="entry name" value="HTH-TYPE TRANSCRIPTIONAL REGULATOR VQSM"/>
    <property type="match status" value="1"/>
</dbReference>
<sequence length="344" mass="37356">MLPDKEREVSVSLTLALLDAMRLAGEAEPEALLGELGIDARLLERPENRISFDQQQALWQQAVQRCGSPEFGLQFARAIQPASFGLVGYMVMNCGTIDACLDVIVEYQFLAGQGGSFVRSECDGYPALEYHAVNADDAVTAHRVVAMFASIVALGRWLAGDAYVPLRLQLCVLPGDKPAPFSEYFHCPVAGGSSANRLVFSPEVLALPIPHASAELLALLTERADRVLATPALEPGVAARVAGLMASQLTQTLPAKQAIASQMGMSERTLQRRLQEEGTSYQRLLDQTRHQLALELLGNREISLATVAGQLGFAEPSAFYRAFRKWQGVTPGDYRQGLEAGRSR</sequence>
<keyword evidence="1" id="KW-0805">Transcription regulation</keyword>
<keyword evidence="2" id="KW-0238">DNA-binding</keyword>
<keyword evidence="3" id="KW-0804">Transcription</keyword>
<proteinExistence type="predicted"/>